<dbReference type="InterPro" id="IPR042303">
    <property type="entry name" value="Malonyl_CoA_deC_C_sf"/>
</dbReference>
<dbReference type="Pfam" id="PF23577">
    <property type="entry name" value="LysM_RLK"/>
    <property type="match status" value="1"/>
</dbReference>
<dbReference type="GO" id="GO:0005759">
    <property type="term" value="C:mitochondrial matrix"/>
    <property type="evidence" value="ECO:0007669"/>
    <property type="project" value="TreeGrafter"/>
</dbReference>
<dbReference type="GO" id="GO:2001294">
    <property type="term" value="P:malonyl-CoA catabolic process"/>
    <property type="evidence" value="ECO:0007669"/>
    <property type="project" value="TreeGrafter"/>
</dbReference>
<evidence type="ECO:0000259" key="1">
    <source>
        <dbReference type="Pfam" id="PF05292"/>
    </source>
</evidence>
<protein>
    <submittedName>
        <fullName evidence="3">Malonyl-CoA decarboxylase, mitochondrial</fullName>
    </submittedName>
</protein>
<dbReference type="Gene3D" id="3.40.630.150">
    <property type="entry name" value="Malonyl-CoA decarboxylase, catalytic domain"/>
    <property type="match status" value="1"/>
</dbReference>
<feature type="domain" description="LYK3/RLK10-like LysM" evidence="2">
    <location>
        <begin position="347"/>
        <end position="390"/>
    </location>
</feature>
<evidence type="ECO:0000313" key="3">
    <source>
        <dbReference type="EMBL" id="KAL0328757.1"/>
    </source>
</evidence>
<dbReference type="InterPro" id="IPR057097">
    <property type="entry name" value="LysM_RLK3/10"/>
</dbReference>
<dbReference type="GO" id="GO:0005782">
    <property type="term" value="C:peroxisomal matrix"/>
    <property type="evidence" value="ECO:0007669"/>
    <property type="project" value="TreeGrafter"/>
</dbReference>
<dbReference type="Pfam" id="PF05292">
    <property type="entry name" value="MCD"/>
    <property type="match status" value="1"/>
</dbReference>
<dbReference type="GO" id="GO:0050080">
    <property type="term" value="F:malonyl-CoA decarboxylase activity"/>
    <property type="evidence" value="ECO:0007669"/>
    <property type="project" value="InterPro"/>
</dbReference>
<feature type="domain" description="Malonyl-CoA decarboxylase C-terminal" evidence="1">
    <location>
        <begin position="23"/>
        <end position="212"/>
    </location>
</feature>
<dbReference type="GO" id="GO:0006633">
    <property type="term" value="P:fatty acid biosynthetic process"/>
    <property type="evidence" value="ECO:0007669"/>
    <property type="project" value="InterPro"/>
</dbReference>
<sequence length="399" mass="44901">MDDQVLVGASIVAYEEVLWDDPPTPESEATCALFYSISSTQPGLSGINLGKFLIKRVIDVVRRDMPGISTFATLSPIPGYMQWLLSKLASVERSGSTFSENLLKPEKKCTLRSSRVKFATGKNGMEVMRNLLSSTSYEWTKSEKLSLVLKTPLMRLCARYLLQEKKRGKALDSVGNFHLQNGAMIGRINWMADRSEKGLRQSAGVMVNYIYKVDHIEENAQSYFSKGEIQASDEFRAYLEMPNAKLLKSQRFLQRLVSTIWKDNWQDAVSVGLSEYSQLLKFLIWAFRDDTYSNVARFAFANLTTDYWIQRVNVYDPIQVPDSVPINVTVNCSCGDRHVSRDYGLFATYPLRAGESLQSLAAETGVPGNLLERFNEGLHFSPGSGIVFLPAKGKQRLHL</sequence>
<organism evidence="3">
    <name type="scientific">Sesamum calycinum</name>
    <dbReference type="NCBI Taxonomy" id="2727403"/>
    <lineage>
        <taxon>Eukaryota</taxon>
        <taxon>Viridiplantae</taxon>
        <taxon>Streptophyta</taxon>
        <taxon>Embryophyta</taxon>
        <taxon>Tracheophyta</taxon>
        <taxon>Spermatophyta</taxon>
        <taxon>Magnoliopsida</taxon>
        <taxon>eudicotyledons</taxon>
        <taxon>Gunneridae</taxon>
        <taxon>Pentapetalae</taxon>
        <taxon>asterids</taxon>
        <taxon>lamiids</taxon>
        <taxon>Lamiales</taxon>
        <taxon>Pedaliaceae</taxon>
        <taxon>Sesamum</taxon>
    </lineage>
</organism>
<dbReference type="InterPro" id="IPR007956">
    <property type="entry name" value="Malonyl_CoA_deC_C"/>
</dbReference>
<dbReference type="PANTHER" id="PTHR28641:SF1">
    <property type="entry name" value="MALONYL-COA DECARBOXYLASE, MITOCHONDRIAL"/>
    <property type="match status" value="1"/>
</dbReference>
<accession>A0AAW2MB78</accession>
<dbReference type="EMBL" id="JACGWM010000014">
    <property type="protein sequence ID" value="KAL0328757.1"/>
    <property type="molecule type" value="Genomic_DNA"/>
</dbReference>
<comment type="caution">
    <text evidence="3">The sequence shown here is derived from an EMBL/GenBank/DDBJ whole genome shotgun (WGS) entry which is preliminary data.</text>
</comment>
<dbReference type="GO" id="GO:0006085">
    <property type="term" value="P:acetyl-CoA biosynthetic process"/>
    <property type="evidence" value="ECO:0007669"/>
    <property type="project" value="TreeGrafter"/>
</dbReference>
<dbReference type="InterPro" id="IPR038917">
    <property type="entry name" value="Malonyl_CoA_deC"/>
</dbReference>
<name>A0AAW2MB78_9LAMI</name>
<dbReference type="AlphaFoldDB" id="A0AAW2MB78"/>
<reference evidence="3" key="1">
    <citation type="submission" date="2020-06" db="EMBL/GenBank/DDBJ databases">
        <authorList>
            <person name="Li T."/>
            <person name="Hu X."/>
            <person name="Zhang T."/>
            <person name="Song X."/>
            <person name="Zhang H."/>
            <person name="Dai N."/>
            <person name="Sheng W."/>
            <person name="Hou X."/>
            <person name="Wei L."/>
        </authorList>
    </citation>
    <scope>NUCLEOTIDE SEQUENCE</scope>
    <source>
        <strain evidence="3">KEN8</strain>
        <tissue evidence="3">Leaf</tissue>
    </source>
</reference>
<reference evidence="3" key="2">
    <citation type="journal article" date="2024" name="Plant">
        <title>Genomic evolution and insights into agronomic trait innovations of Sesamum species.</title>
        <authorList>
            <person name="Miao H."/>
            <person name="Wang L."/>
            <person name="Qu L."/>
            <person name="Liu H."/>
            <person name="Sun Y."/>
            <person name="Le M."/>
            <person name="Wang Q."/>
            <person name="Wei S."/>
            <person name="Zheng Y."/>
            <person name="Lin W."/>
            <person name="Duan Y."/>
            <person name="Cao H."/>
            <person name="Xiong S."/>
            <person name="Wang X."/>
            <person name="Wei L."/>
            <person name="Li C."/>
            <person name="Ma Q."/>
            <person name="Ju M."/>
            <person name="Zhao R."/>
            <person name="Li G."/>
            <person name="Mu C."/>
            <person name="Tian Q."/>
            <person name="Mei H."/>
            <person name="Zhang T."/>
            <person name="Gao T."/>
            <person name="Zhang H."/>
        </authorList>
    </citation>
    <scope>NUCLEOTIDE SEQUENCE</scope>
    <source>
        <strain evidence="3">KEN8</strain>
    </source>
</reference>
<dbReference type="PANTHER" id="PTHR28641">
    <property type="match status" value="1"/>
</dbReference>
<proteinExistence type="predicted"/>
<gene>
    <name evidence="3" type="ORF">Scaly_2308300</name>
</gene>
<evidence type="ECO:0000259" key="2">
    <source>
        <dbReference type="Pfam" id="PF23577"/>
    </source>
</evidence>